<feature type="compositionally biased region" description="Acidic residues" evidence="1">
    <location>
        <begin position="213"/>
        <end position="231"/>
    </location>
</feature>
<dbReference type="PANTHER" id="PTHR35902:SF3">
    <property type="entry name" value="NPCBM-ASSOCIATED, NEW3 DOMAIN OF ALPHA-GALACTOSIDASE"/>
    <property type="match status" value="1"/>
</dbReference>
<feature type="domain" description="DUF11" evidence="3">
    <location>
        <begin position="123"/>
        <end position="220"/>
    </location>
</feature>
<sequence length="387" mass="40590">MTDAKGESARRRRRRTVVVTFVLAAVVFTSGTGSVTALPDGGGVVAPQVSAPDNVTERNESTPTADGDGTADRAAVRPRPQPESPAPADTEGIDTSRTGPSTAEAAGFPVLQPADDNVTVAVAENESVRAGETTTMTFEVTNDGDEDVTDVVVTLQSTGTVTFGPPTAPQTSQAISLEELDDDETETVTIDVSAASVEPGDYPVFATVQYTLDEDDNDDDEDDDGDTDDEIVVTGGPSPVLIPVDDARSFDITPVHDQIPVDGSGVYTVRVTNDGSETVTDVVATLNVTPPLSSESPTAYIGRLEAGESETVRFALESSTDAIETTTGVAVTLIYDTETGDRTRTDPVTTQVAIADTDEPTDVDSVAPFAAVAVVFVLAAIWWFRRR</sequence>
<accession>A0A482YF58</accession>
<dbReference type="InterPro" id="IPR001434">
    <property type="entry name" value="OmcB-like_DUF11"/>
</dbReference>
<name>A0A482YF58_9EURY</name>
<keyword evidence="2" id="KW-0812">Transmembrane</keyword>
<dbReference type="PANTHER" id="PTHR35902">
    <property type="entry name" value="S-LAYER DOMAIN-LIKE PROTEIN-RELATED"/>
    <property type="match status" value="1"/>
</dbReference>
<evidence type="ECO:0000256" key="1">
    <source>
        <dbReference type="SAM" id="MobiDB-lite"/>
    </source>
</evidence>
<gene>
    <name evidence="4" type="ORF">BDK88_1528</name>
</gene>
<dbReference type="RefSeq" id="WP_130499895.1">
    <property type="nucleotide sequence ID" value="NZ_SHMP01000004.1"/>
</dbReference>
<reference evidence="4 5" key="1">
    <citation type="submission" date="2019-02" db="EMBL/GenBank/DDBJ databases">
        <title>Genomic Encyclopedia of Archaeal and Bacterial Type Strains, Phase II (KMG-II): from individual species to whole genera.</title>
        <authorList>
            <person name="Goeker M."/>
        </authorList>
    </citation>
    <scope>NUCLEOTIDE SEQUENCE [LARGE SCALE GENOMIC DNA]</scope>
    <source>
        <strain evidence="4 5">DSM 18328</strain>
    </source>
</reference>
<keyword evidence="2" id="KW-0472">Membrane</keyword>
<feature type="transmembrane region" description="Helical" evidence="2">
    <location>
        <begin position="366"/>
        <end position="384"/>
    </location>
</feature>
<evidence type="ECO:0000313" key="4">
    <source>
        <dbReference type="EMBL" id="RZV10372.1"/>
    </source>
</evidence>
<dbReference type="Gene3D" id="2.60.40.10">
    <property type="entry name" value="Immunoglobulins"/>
    <property type="match status" value="1"/>
</dbReference>
<proteinExistence type="predicted"/>
<evidence type="ECO:0000256" key="2">
    <source>
        <dbReference type="SAM" id="Phobius"/>
    </source>
</evidence>
<dbReference type="InterPro" id="IPR013783">
    <property type="entry name" value="Ig-like_fold"/>
</dbReference>
<evidence type="ECO:0000313" key="5">
    <source>
        <dbReference type="Proteomes" id="UP000291097"/>
    </source>
</evidence>
<feature type="region of interest" description="Disordered" evidence="1">
    <location>
        <begin position="32"/>
        <end position="112"/>
    </location>
</feature>
<dbReference type="Pfam" id="PF01345">
    <property type="entry name" value="DUF11"/>
    <property type="match status" value="1"/>
</dbReference>
<dbReference type="Proteomes" id="UP000291097">
    <property type="component" value="Unassembled WGS sequence"/>
</dbReference>
<feature type="region of interest" description="Disordered" evidence="1">
    <location>
        <begin position="213"/>
        <end position="236"/>
    </location>
</feature>
<dbReference type="OrthoDB" id="170531at2157"/>
<comment type="caution">
    <text evidence="4">The sequence shown here is derived from an EMBL/GenBank/DDBJ whole genome shotgun (WGS) entry which is preliminary data.</text>
</comment>
<organism evidence="4 5">
    <name type="scientific">Natrinema hispanicum</name>
    <dbReference type="NCBI Taxonomy" id="392421"/>
    <lineage>
        <taxon>Archaea</taxon>
        <taxon>Methanobacteriati</taxon>
        <taxon>Methanobacteriota</taxon>
        <taxon>Stenosarchaea group</taxon>
        <taxon>Halobacteria</taxon>
        <taxon>Halobacteriales</taxon>
        <taxon>Natrialbaceae</taxon>
        <taxon>Natrinema</taxon>
    </lineage>
</organism>
<protein>
    <submittedName>
        <fullName evidence="4">Putative repeat protein (TIGR01451 family)</fullName>
    </submittedName>
</protein>
<evidence type="ECO:0000259" key="3">
    <source>
        <dbReference type="Pfam" id="PF01345"/>
    </source>
</evidence>
<dbReference type="AlphaFoldDB" id="A0A482YF58"/>
<dbReference type="EMBL" id="SHMP01000004">
    <property type="protein sequence ID" value="RZV10372.1"/>
    <property type="molecule type" value="Genomic_DNA"/>
</dbReference>
<keyword evidence="2" id="KW-1133">Transmembrane helix</keyword>